<sequence>MVRRGAVLAFGDSLTAGYQSVGLPSHPYAARLRALLSAAPDWQVVVEAGVSGETTAEMVERLPQQLQRVPGFDFVFILGGTNDLWSDETREQIATTICSLHKTAHAHGCRTLAISIPEHHMENRRQYLSMAEKRKGINDDLKRFAEAEEKTEFFDLAALLPYFGLSDPERRQIWDEDQLHFNARGYDRFGELLYERMSELGWVSAP</sequence>
<dbReference type="GO" id="GO:0004622">
    <property type="term" value="F:phosphatidylcholine lysophospholipase activity"/>
    <property type="evidence" value="ECO:0007669"/>
    <property type="project" value="TreeGrafter"/>
</dbReference>
<dbReference type="InterPro" id="IPR036514">
    <property type="entry name" value="SGNH_hydro_sf"/>
</dbReference>
<evidence type="ECO:0000259" key="1">
    <source>
        <dbReference type="Pfam" id="PF13472"/>
    </source>
</evidence>
<protein>
    <submittedName>
        <fullName evidence="2">GDSL family lipase/acylhydrolase domain containing protein</fullName>
    </submittedName>
</protein>
<dbReference type="KEGG" id="acan:ACA1_226740"/>
<dbReference type="InterPro" id="IPR051532">
    <property type="entry name" value="Ester_Hydrolysis_Enzymes"/>
</dbReference>
<dbReference type="SUPFAM" id="SSF52266">
    <property type="entry name" value="SGNH hydrolase"/>
    <property type="match status" value="1"/>
</dbReference>
<keyword evidence="3" id="KW-1185">Reference proteome</keyword>
<dbReference type="CDD" id="cd00229">
    <property type="entry name" value="SGNH_hydrolase"/>
    <property type="match status" value="1"/>
</dbReference>
<dbReference type="AlphaFoldDB" id="L8H8J7"/>
<dbReference type="RefSeq" id="XP_004346492.1">
    <property type="nucleotide sequence ID" value="XM_004346442.1"/>
</dbReference>
<organism evidence="2 3">
    <name type="scientific">Acanthamoeba castellanii (strain ATCC 30010 / Neff)</name>
    <dbReference type="NCBI Taxonomy" id="1257118"/>
    <lineage>
        <taxon>Eukaryota</taxon>
        <taxon>Amoebozoa</taxon>
        <taxon>Discosea</taxon>
        <taxon>Longamoebia</taxon>
        <taxon>Centramoebida</taxon>
        <taxon>Acanthamoebidae</taxon>
        <taxon>Acanthamoeba</taxon>
    </lineage>
</organism>
<evidence type="ECO:0000313" key="3">
    <source>
        <dbReference type="Proteomes" id="UP000011083"/>
    </source>
</evidence>
<dbReference type="EMBL" id="KB007901">
    <property type="protein sequence ID" value="ELR21547.1"/>
    <property type="molecule type" value="Genomic_DNA"/>
</dbReference>
<evidence type="ECO:0000313" key="2">
    <source>
        <dbReference type="EMBL" id="ELR21547.1"/>
    </source>
</evidence>
<reference evidence="2 3" key="1">
    <citation type="journal article" date="2013" name="Genome Biol.">
        <title>Genome of Acanthamoeba castellanii highlights extensive lateral gene transfer and early evolution of tyrosine kinase signaling.</title>
        <authorList>
            <person name="Clarke M."/>
            <person name="Lohan A.J."/>
            <person name="Liu B."/>
            <person name="Lagkouvardos I."/>
            <person name="Roy S."/>
            <person name="Zafar N."/>
            <person name="Bertelli C."/>
            <person name="Schilde C."/>
            <person name="Kianianmomeni A."/>
            <person name="Burglin T.R."/>
            <person name="Frech C."/>
            <person name="Turcotte B."/>
            <person name="Kopec K.O."/>
            <person name="Synnott J.M."/>
            <person name="Choo C."/>
            <person name="Paponov I."/>
            <person name="Finkler A."/>
            <person name="Soon Heng Tan C."/>
            <person name="Hutchins A.P."/>
            <person name="Weinmeier T."/>
            <person name="Rattei T."/>
            <person name="Chu J.S."/>
            <person name="Gimenez G."/>
            <person name="Irimia M."/>
            <person name="Rigden D.J."/>
            <person name="Fitzpatrick D.A."/>
            <person name="Lorenzo-Morales J."/>
            <person name="Bateman A."/>
            <person name="Chiu C.H."/>
            <person name="Tang P."/>
            <person name="Hegemann P."/>
            <person name="Fromm H."/>
            <person name="Raoult D."/>
            <person name="Greub G."/>
            <person name="Miranda-Saavedra D."/>
            <person name="Chen N."/>
            <person name="Nash P."/>
            <person name="Ginger M.L."/>
            <person name="Horn M."/>
            <person name="Schaap P."/>
            <person name="Caler L."/>
            <person name="Loftus B."/>
        </authorList>
    </citation>
    <scope>NUCLEOTIDE SEQUENCE [LARGE SCALE GENOMIC DNA]</scope>
    <source>
        <strain evidence="2 3">Neff</strain>
    </source>
</reference>
<dbReference type="OMA" id="MGNHIAD"/>
<dbReference type="OrthoDB" id="408760at2759"/>
<dbReference type="PANTHER" id="PTHR30383:SF5">
    <property type="entry name" value="SGNH HYDROLASE-TYPE ESTERASE DOMAIN-CONTAINING PROTEIN"/>
    <property type="match status" value="1"/>
</dbReference>
<dbReference type="PANTHER" id="PTHR30383">
    <property type="entry name" value="THIOESTERASE 1/PROTEASE 1/LYSOPHOSPHOLIPASE L1"/>
    <property type="match status" value="1"/>
</dbReference>
<dbReference type="VEuPathDB" id="AmoebaDB:ACA1_226740"/>
<dbReference type="Proteomes" id="UP000011083">
    <property type="component" value="Unassembled WGS sequence"/>
</dbReference>
<dbReference type="Gene3D" id="3.40.50.1110">
    <property type="entry name" value="SGNH hydrolase"/>
    <property type="match status" value="1"/>
</dbReference>
<dbReference type="Pfam" id="PF13472">
    <property type="entry name" value="Lipase_GDSL_2"/>
    <property type="match status" value="1"/>
</dbReference>
<dbReference type="PROSITE" id="PS01098">
    <property type="entry name" value="LIPASE_GDSL_SER"/>
    <property type="match status" value="1"/>
</dbReference>
<feature type="domain" description="SGNH hydrolase-type esterase" evidence="1">
    <location>
        <begin position="9"/>
        <end position="188"/>
    </location>
</feature>
<keyword evidence="2" id="KW-0378">Hydrolase</keyword>
<name>L8H8J7_ACACF</name>
<proteinExistence type="predicted"/>
<dbReference type="GO" id="GO:0006629">
    <property type="term" value="P:lipid metabolic process"/>
    <property type="evidence" value="ECO:0007669"/>
    <property type="project" value="InterPro"/>
</dbReference>
<gene>
    <name evidence="2" type="ORF">ACA1_226740</name>
</gene>
<dbReference type="InterPro" id="IPR008265">
    <property type="entry name" value="Lipase_GDSL_AS"/>
</dbReference>
<dbReference type="GeneID" id="14922446"/>
<dbReference type="InterPro" id="IPR013830">
    <property type="entry name" value="SGNH_hydro"/>
</dbReference>
<accession>L8H8J7</accession>